<reference evidence="2 3" key="1">
    <citation type="submission" date="2020-08" db="EMBL/GenBank/DDBJ databases">
        <title>Sequencing the genomes of 1000 actinobacteria strains.</title>
        <authorList>
            <person name="Klenk H.-P."/>
        </authorList>
    </citation>
    <scope>NUCLEOTIDE SEQUENCE [LARGE SCALE GENOMIC DNA]</scope>
    <source>
        <strain evidence="2 3">DSM 44936</strain>
    </source>
</reference>
<comment type="caution">
    <text evidence="2">The sequence shown here is derived from an EMBL/GenBank/DDBJ whole genome shotgun (WGS) entry which is preliminary data.</text>
</comment>
<dbReference type="AlphaFoldDB" id="A0A7X0IHK2"/>
<evidence type="ECO:0000256" key="1">
    <source>
        <dbReference type="SAM" id="MobiDB-lite"/>
    </source>
</evidence>
<sequence length="31" mass="3062">MIAPTTAGHPTSTTAVPQATIAGGTRRNDPA</sequence>
<organism evidence="2 3">
    <name type="scientific">Sphaerisporangium rubeum</name>
    <dbReference type="NCBI Taxonomy" id="321317"/>
    <lineage>
        <taxon>Bacteria</taxon>
        <taxon>Bacillati</taxon>
        <taxon>Actinomycetota</taxon>
        <taxon>Actinomycetes</taxon>
        <taxon>Streptosporangiales</taxon>
        <taxon>Streptosporangiaceae</taxon>
        <taxon>Sphaerisporangium</taxon>
    </lineage>
</organism>
<proteinExistence type="predicted"/>
<evidence type="ECO:0000313" key="3">
    <source>
        <dbReference type="Proteomes" id="UP000555564"/>
    </source>
</evidence>
<evidence type="ECO:0000313" key="2">
    <source>
        <dbReference type="EMBL" id="MBB6475088.1"/>
    </source>
</evidence>
<gene>
    <name evidence="2" type="ORF">BJ992_004519</name>
</gene>
<keyword evidence="3" id="KW-1185">Reference proteome</keyword>
<accession>A0A7X0IHK2</accession>
<dbReference type="EMBL" id="JACHIU010000001">
    <property type="protein sequence ID" value="MBB6475088.1"/>
    <property type="molecule type" value="Genomic_DNA"/>
</dbReference>
<dbReference type="Proteomes" id="UP000555564">
    <property type="component" value="Unassembled WGS sequence"/>
</dbReference>
<protein>
    <submittedName>
        <fullName evidence="2">Uncharacterized protein</fullName>
    </submittedName>
</protein>
<name>A0A7X0IHK2_9ACTN</name>
<feature type="region of interest" description="Disordered" evidence="1">
    <location>
        <begin position="1"/>
        <end position="31"/>
    </location>
</feature>
<feature type="compositionally biased region" description="Polar residues" evidence="1">
    <location>
        <begin position="8"/>
        <end position="17"/>
    </location>
</feature>